<evidence type="ECO:0000256" key="5">
    <source>
        <dbReference type="ARBA" id="ARBA00022989"/>
    </source>
</evidence>
<dbReference type="NCBIfam" id="TIGR00797">
    <property type="entry name" value="matE"/>
    <property type="match status" value="1"/>
</dbReference>
<dbReference type="EMBL" id="DXHU01000004">
    <property type="protein sequence ID" value="HIV98277.1"/>
    <property type="molecule type" value="Genomic_DNA"/>
</dbReference>
<feature type="transmembrane region" description="Helical" evidence="7">
    <location>
        <begin position="397"/>
        <end position="416"/>
    </location>
</feature>
<dbReference type="PANTHER" id="PTHR43549:SF3">
    <property type="entry name" value="MULTIDRUG RESISTANCE PROTEIN YPNP-RELATED"/>
    <property type="match status" value="1"/>
</dbReference>
<dbReference type="InterPro" id="IPR052031">
    <property type="entry name" value="Membrane_Transporter-Flippase"/>
</dbReference>
<feature type="transmembrane region" description="Helical" evidence="7">
    <location>
        <begin position="57"/>
        <end position="80"/>
    </location>
</feature>
<reference evidence="8" key="1">
    <citation type="journal article" date="2021" name="PeerJ">
        <title>Extensive microbial diversity within the chicken gut microbiome revealed by metagenomics and culture.</title>
        <authorList>
            <person name="Gilroy R."/>
            <person name="Ravi A."/>
            <person name="Getino M."/>
            <person name="Pursley I."/>
            <person name="Horton D.L."/>
            <person name="Alikhan N.F."/>
            <person name="Baker D."/>
            <person name="Gharbi K."/>
            <person name="Hall N."/>
            <person name="Watson M."/>
            <person name="Adriaenssens E.M."/>
            <person name="Foster-Nyarko E."/>
            <person name="Jarju S."/>
            <person name="Secka A."/>
            <person name="Antonio M."/>
            <person name="Oren A."/>
            <person name="Chaudhuri R.R."/>
            <person name="La Ragione R."/>
            <person name="Hildebrand F."/>
            <person name="Pallen M.J."/>
        </authorList>
    </citation>
    <scope>NUCLEOTIDE SEQUENCE</scope>
    <source>
        <strain evidence="8">Gambia11-129</strain>
    </source>
</reference>
<dbReference type="PANTHER" id="PTHR43549">
    <property type="entry name" value="MULTIDRUG RESISTANCE PROTEIN YPNP-RELATED"/>
    <property type="match status" value="1"/>
</dbReference>
<dbReference type="InterPro" id="IPR048279">
    <property type="entry name" value="MdtK-like"/>
</dbReference>
<keyword evidence="5 7" id="KW-1133">Transmembrane helix</keyword>
<dbReference type="GO" id="GO:0042910">
    <property type="term" value="F:xenobiotic transmembrane transporter activity"/>
    <property type="evidence" value="ECO:0007669"/>
    <property type="project" value="InterPro"/>
</dbReference>
<dbReference type="AlphaFoldDB" id="A0A9D1TMA0"/>
<evidence type="ECO:0000256" key="2">
    <source>
        <dbReference type="ARBA" id="ARBA00022448"/>
    </source>
</evidence>
<evidence type="ECO:0000256" key="4">
    <source>
        <dbReference type="ARBA" id="ARBA00022692"/>
    </source>
</evidence>
<evidence type="ECO:0000256" key="6">
    <source>
        <dbReference type="ARBA" id="ARBA00023136"/>
    </source>
</evidence>
<dbReference type="CDD" id="cd13138">
    <property type="entry name" value="MATE_yoeA_like"/>
    <property type="match status" value="1"/>
</dbReference>
<evidence type="ECO:0000256" key="1">
    <source>
        <dbReference type="ARBA" id="ARBA00004651"/>
    </source>
</evidence>
<comment type="subcellular location">
    <subcellularLocation>
        <location evidence="1">Cell membrane</location>
        <topology evidence="1">Multi-pass membrane protein</topology>
    </subcellularLocation>
</comment>
<feature type="transmembrane region" description="Helical" evidence="7">
    <location>
        <begin position="192"/>
        <end position="212"/>
    </location>
</feature>
<evidence type="ECO:0000256" key="3">
    <source>
        <dbReference type="ARBA" id="ARBA00022475"/>
    </source>
</evidence>
<feature type="transmembrane region" description="Helical" evidence="7">
    <location>
        <begin position="12"/>
        <end position="31"/>
    </location>
</feature>
<organism evidence="8 9">
    <name type="scientific">Candidatus Ornithospirochaeta avicola</name>
    <dbReference type="NCBI Taxonomy" id="2840896"/>
    <lineage>
        <taxon>Bacteria</taxon>
        <taxon>Pseudomonadati</taxon>
        <taxon>Spirochaetota</taxon>
        <taxon>Spirochaetia</taxon>
        <taxon>Spirochaetales</taxon>
        <taxon>Spirochaetaceae</taxon>
        <taxon>Spirochaetaceae incertae sedis</taxon>
        <taxon>Candidatus Ornithospirochaeta</taxon>
    </lineage>
</organism>
<feature type="transmembrane region" description="Helical" evidence="7">
    <location>
        <begin position="133"/>
        <end position="151"/>
    </location>
</feature>
<protein>
    <submittedName>
        <fullName evidence="8">MATE family efflux transporter</fullName>
    </submittedName>
</protein>
<feature type="transmembrane region" description="Helical" evidence="7">
    <location>
        <begin position="239"/>
        <end position="261"/>
    </location>
</feature>
<keyword evidence="2" id="KW-0813">Transport</keyword>
<proteinExistence type="predicted"/>
<evidence type="ECO:0000256" key="7">
    <source>
        <dbReference type="SAM" id="Phobius"/>
    </source>
</evidence>
<dbReference type="PIRSF" id="PIRSF006603">
    <property type="entry name" value="DinF"/>
    <property type="match status" value="1"/>
</dbReference>
<name>A0A9D1TMA0_9SPIO</name>
<gene>
    <name evidence="8" type="ORF">IAB12_00660</name>
</gene>
<evidence type="ECO:0000313" key="8">
    <source>
        <dbReference type="EMBL" id="HIV98277.1"/>
    </source>
</evidence>
<dbReference type="GO" id="GO:0005886">
    <property type="term" value="C:plasma membrane"/>
    <property type="evidence" value="ECO:0007669"/>
    <property type="project" value="UniProtKB-SubCell"/>
</dbReference>
<feature type="transmembrane region" description="Helical" evidence="7">
    <location>
        <begin position="310"/>
        <end position="332"/>
    </location>
</feature>
<keyword evidence="6 7" id="KW-0472">Membrane</keyword>
<keyword evidence="4 7" id="KW-0812">Transmembrane</keyword>
<comment type="caution">
    <text evidence="8">The sequence shown here is derived from an EMBL/GenBank/DDBJ whole genome shotgun (WGS) entry which is preliminary data.</text>
</comment>
<feature type="transmembrane region" description="Helical" evidence="7">
    <location>
        <begin position="422"/>
        <end position="439"/>
    </location>
</feature>
<dbReference type="GO" id="GO:0015297">
    <property type="term" value="F:antiporter activity"/>
    <property type="evidence" value="ECO:0007669"/>
    <property type="project" value="InterPro"/>
</dbReference>
<sequence length="448" mass="48763">METNMTKGSPYRLLFFFSIPLIFGNLFQQFYSMVDTIVVGRFVGVDALAAVGATSGFSFMVIGFGQGLTMGFSVLISQYYGADDKDMMRKSYAMSILSSFIISIIISLIFITFSIPMLRLIKTPENIIDGANIYISIIYGGIIAVIYYNLFSSVLRAVGDSKSPLIFLLVASLLNIAGDLFLVIVIPMGVAGVAIATVVSQAVSALLCYVYINRKYPVFRVGKKDFKIDFFLVRRLLKIGLPGALHFSVCAIGVVIVQAAINKFGSDTVAAYSVGNKIENVITVVYNVFGMAISTYAGQNLGSGKYRRIVAGFKAICVLSLLATVFTVALAWTISQPLSYLFVDKSTTDPAIINMSVFYVRTISFFFPFLASIFIFRTGCQGLGSGSIPMISSISELIIRALAAFTLPALLGYTGVVLASPFAWVIAGIICPLCYYFLIKDIKRQLTD</sequence>
<dbReference type="InterPro" id="IPR002528">
    <property type="entry name" value="MATE_fam"/>
</dbReference>
<evidence type="ECO:0000313" key="9">
    <source>
        <dbReference type="Proteomes" id="UP000823936"/>
    </source>
</evidence>
<accession>A0A9D1TMA0</accession>
<feature type="transmembrane region" description="Helical" evidence="7">
    <location>
        <begin position="92"/>
        <end position="113"/>
    </location>
</feature>
<feature type="transmembrane region" description="Helical" evidence="7">
    <location>
        <begin position="281"/>
        <end position="298"/>
    </location>
</feature>
<dbReference type="Pfam" id="PF01554">
    <property type="entry name" value="MatE"/>
    <property type="match status" value="2"/>
</dbReference>
<keyword evidence="3" id="KW-1003">Cell membrane</keyword>
<feature type="transmembrane region" description="Helical" evidence="7">
    <location>
        <begin position="163"/>
        <end position="186"/>
    </location>
</feature>
<reference evidence="8" key="2">
    <citation type="submission" date="2021-04" db="EMBL/GenBank/DDBJ databases">
        <authorList>
            <person name="Gilroy R."/>
        </authorList>
    </citation>
    <scope>NUCLEOTIDE SEQUENCE</scope>
    <source>
        <strain evidence="8">Gambia11-129</strain>
    </source>
</reference>
<feature type="transmembrane region" description="Helical" evidence="7">
    <location>
        <begin position="352"/>
        <end position="376"/>
    </location>
</feature>
<dbReference type="Proteomes" id="UP000823936">
    <property type="component" value="Unassembled WGS sequence"/>
</dbReference>